<dbReference type="SMART" id="SM00248">
    <property type="entry name" value="ANK"/>
    <property type="match status" value="3"/>
</dbReference>
<accession>A0ABD1CRV8</accession>
<dbReference type="SUPFAM" id="SSF48403">
    <property type="entry name" value="Ankyrin repeat"/>
    <property type="match status" value="1"/>
</dbReference>
<keyword evidence="5" id="KW-1185">Reference proteome</keyword>
<evidence type="ECO:0000313" key="5">
    <source>
        <dbReference type="Proteomes" id="UP001562425"/>
    </source>
</evidence>
<organism evidence="4 5">
    <name type="scientific">Culex pipiens pipiens</name>
    <name type="common">Northern house mosquito</name>
    <dbReference type="NCBI Taxonomy" id="38569"/>
    <lineage>
        <taxon>Eukaryota</taxon>
        <taxon>Metazoa</taxon>
        <taxon>Ecdysozoa</taxon>
        <taxon>Arthropoda</taxon>
        <taxon>Hexapoda</taxon>
        <taxon>Insecta</taxon>
        <taxon>Pterygota</taxon>
        <taxon>Neoptera</taxon>
        <taxon>Endopterygota</taxon>
        <taxon>Diptera</taxon>
        <taxon>Nematocera</taxon>
        <taxon>Culicoidea</taxon>
        <taxon>Culicidae</taxon>
        <taxon>Culicinae</taxon>
        <taxon>Culicini</taxon>
        <taxon>Culex</taxon>
        <taxon>Culex</taxon>
    </lineage>
</organism>
<dbReference type="PANTHER" id="PTHR24198:SF165">
    <property type="entry name" value="ANKYRIN REPEAT-CONTAINING PROTEIN-RELATED"/>
    <property type="match status" value="1"/>
</dbReference>
<gene>
    <name evidence="4" type="ORF">pipiens_015097</name>
</gene>
<comment type="caution">
    <text evidence="4">The sequence shown here is derived from an EMBL/GenBank/DDBJ whole genome shotgun (WGS) entry which is preliminary data.</text>
</comment>
<dbReference type="Proteomes" id="UP001562425">
    <property type="component" value="Unassembled WGS sequence"/>
</dbReference>
<dbReference type="Gene3D" id="1.25.40.20">
    <property type="entry name" value="Ankyrin repeat-containing domain"/>
    <property type="match status" value="1"/>
</dbReference>
<dbReference type="InterPro" id="IPR002110">
    <property type="entry name" value="Ankyrin_rpt"/>
</dbReference>
<dbReference type="PROSITE" id="PS50088">
    <property type="entry name" value="ANK_REPEAT"/>
    <property type="match status" value="2"/>
</dbReference>
<dbReference type="PANTHER" id="PTHR24198">
    <property type="entry name" value="ANKYRIN REPEAT AND PROTEIN KINASE DOMAIN-CONTAINING PROTEIN"/>
    <property type="match status" value="1"/>
</dbReference>
<keyword evidence="2 3" id="KW-0040">ANK repeat</keyword>
<feature type="repeat" description="ANK" evidence="3">
    <location>
        <begin position="58"/>
        <end position="90"/>
    </location>
</feature>
<evidence type="ECO:0000256" key="2">
    <source>
        <dbReference type="ARBA" id="ARBA00023043"/>
    </source>
</evidence>
<name>A0ABD1CRV8_CULPP</name>
<dbReference type="PROSITE" id="PS50297">
    <property type="entry name" value="ANK_REP_REGION"/>
    <property type="match status" value="2"/>
</dbReference>
<dbReference type="AlphaFoldDB" id="A0ABD1CRV8"/>
<protein>
    <submittedName>
        <fullName evidence="4">Uncharacterized protein</fullName>
    </submittedName>
</protein>
<dbReference type="EMBL" id="JBEHCU010009839">
    <property type="protein sequence ID" value="KAL1379167.1"/>
    <property type="molecule type" value="Genomic_DNA"/>
</dbReference>
<evidence type="ECO:0000256" key="1">
    <source>
        <dbReference type="ARBA" id="ARBA00022737"/>
    </source>
</evidence>
<feature type="repeat" description="ANK" evidence="3">
    <location>
        <begin position="25"/>
        <end position="57"/>
    </location>
</feature>
<dbReference type="InterPro" id="IPR036770">
    <property type="entry name" value="Ankyrin_rpt-contain_sf"/>
</dbReference>
<keyword evidence="1" id="KW-0677">Repeat</keyword>
<sequence>MAERGLTKTLPLVLPAMQVNCLDDHGLTPLHYAAATDQRTVIELLIGAGSTVDAADKHGSTPLLRAVSKGHMECFELLRRHGANVELLKRFRNSNYDNESMLHITAEKGLLEMTKMLVEEYHLGVDYQDKDGLQFFPHFTCSDRIFLPSVPSPYSGRSRSRSRVLQSP</sequence>
<dbReference type="Pfam" id="PF12796">
    <property type="entry name" value="Ank_2"/>
    <property type="match status" value="1"/>
</dbReference>
<proteinExistence type="predicted"/>
<reference evidence="4 5" key="1">
    <citation type="submission" date="2024-05" db="EMBL/GenBank/DDBJ databases">
        <title>Culex pipiens pipiens assembly and annotation.</title>
        <authorList>
            <person name="Alout H."/>
            <person name="Durand T."/>
        </authorList>
    </citation>
    <scope>NUCLEOTIDE SEQUENCE [LARGE SCALE GENOMIC DNA]</scope>
    <source>
        <strain evidence="4">HA-2024</strain>
        <tissue evidence="4">Whole body</tissue>
    </source>
</reference>
<evidence type="ECO:0000256" key="3">
    <source>
        <dbReference type="PROSITE-ProRule" id="PRU00023"/>
    </source>
</evidence>
<evidence type="ECO:0000313" key="4">
    <source>
        <dbReference type="EMBL" id="KAL1379167.1"/>
    </source>
</evidence>